<proteinExistence type="predicted"/>
<dbReference type="EnsemblMetazoa" id="XM_030994040">
    <property type="protein sequence ID" value="XP_030849900"/>
    <property type="gene ID" value="LOC105436771"/>
</dbReference>
<keyword evidence="3" id="KW-1185">Reference proteome</keyword>
<dbReference type="SUPFAM" id="SSF47986">
    <property type="entry name" value="DEATH domain"/>
    <property type="match status" value="1"/>
</dbReference>
<evidence type="ECO:0000313" key="3">
    <source>
        <dbReference type="Proteomes" id="UP000007110"/>
    </source>
</evidence>
<organism evidence="2 3">
    <name type="scientific">Strongylocentrotus purpuratus</name>
    <name type="common">Purple sea urchin</name>
    <dbReference type="NCBI Taxonomy" id="7668"/>
    <lineage>
        <taxon>Eukaryota</taxon>
        <taxon>Metazoa</taxon>
        <taxon>Echinodermata</taxon>
        <taxon>Eleutherozoa</taxon>
        <taxon>Echinozoa</taxon>
        <taxon>Echinoidea</taxon>
        <taxon>Euechinoidea</taxon>
        <taxon>Echinacea</taxon>
        <taxon>Camarodonta</taxon>
        <taxon>Echinidea</taxon>
        <taxon>Strongylocentrotidae</taxon>
        <taxon>Strongylocentrotus</taxon>
    </lineage>
</organism>
<sequence>MEPLQDIELISLAEDIGPGKYSKLCNALGYSYAVSQSHIVKHLNNVNEALVELLIKWNNNQGDSTQTRSILASKLHELRLGNLGDRLSEGKYLPNQRDSHDHKKTPVQTSPGMIMLWRRIYSN</sequence>
<dbReference type="PANTHER" id="PTHR24407">
    <property type="entry name" value="PROTEIN KINASE DOMAIN-CONTAINING PROTEIN"/>
    <property type="match status" value="1"/>
</dbReference>
<dbReference type="KEGG" id="spu:105436771"/>
<name>A0A7M7PGG3_STRPU</name>
<dbReference type="InParanoid" id="A0A7M7PGG3"/>
<evidence type="ECO:0008006" key="4">
    <source>
        <dbReference type="Google" id="ProtNLM"/>
    </source>
</evidence>
<dbReference type="InterPro" id="IPR011029">
    <property type="entry name" value="DEATH-like_dom_sf"/>
</dbReference>
<dbReference type="GeneID" id="105436771"/>
<feature type="region of interest" description="Disordered" evidence="1">
    <location>
        <begin position="89"/>
        <end position="108"/>
    </location>
</feature>
<protein>
    <recommendedName>
        <fullName evidence="4">Death domain-containing protein</fullName>
    </recommendedName>
</protein>
<dbReference type="CDD" id="cd01670">
    <property type="entry name" value="Death"/>
    <property type="match status" value="1"/>
</dbReference>
<dbReference type="Proteomes" id="UP000007110">
    <property type="component" value="Unassembled WGS sequence"/>
</dbReference>
<dbReference type="Gene3D" id="1.10.533.10">
    <property type="entry name" value="Death Domain, Fas"/>
    <property type="match status" value="1"/>
</dbReference>
<evidence type="ECO:0000313" key="2">
    <source>
        <dbReference type="EnsemblMetazoa" id="XP_030849900"/>
    </source>
</evidence>
<evidence type="ECO:0000256" key="1">
    <source>
        <dbReference type="SAM" id="MobiDB-lite"/>
    </source>
</evidence>
<dbReference type="RefSeq" id="XP_030849900.1">
    <property type="nucleotide sequence ID" value="XM_030994040.1"/>
</dbReference>
<dbReference type="PANTHER" id="PTHR24407:SF14">
    <property type="entry name" value="SIR2-LIKE DOMAIN-CONTAINING PROTEIN"/>
    <property type="match status" value="1"/>
</dbReference>
<accession>A0A7M7PGG3</accession>
<dbReference type="AlphaFoldDB" id="A0A7M7PGG3"/>
<reference evidence="3" key="1">
    <citation type="submission" date="2015-02" db="EMBL/GenBank/DDBJ databases">
        <title>Genome sequencing for Strongylocentrotus purpuratus.</title>
        <authorList>
            <person name="Murali S."/>
            <person name="Liu Y."/>
            <person name="Vee V."/>
            <person name="English A."/>
            <person name="Wang M."/>
            <person name="Skinner E."/>
            <person name="Han Y."/>
            <person name="Muzny D.M."/>
            <person name="Worley K.C."/>
            <person name="Gibbs R.A."/>
        </authorList>
    </citation>
    <scope>NUCLEOTIDE SEQUENCE</scope>
</reference>
<reference evidence="2" key="2">
    <citation type="submission" date="2021-01" db="UniProtKB">
        <authorList>
            <consortium name="EnsemblMetazoa"/>
        </authorList>
    </citation>
    <scope>IDENTIFICATION</scope>
</reference>